<keyword evidence="2" id="KW-0812">Transmembrane</keyword>
<keyword evidence="2" id="KW-0472">Membrane</keyword>
<evidence type="ECO:0000256" key="2">
    <source>
        <dbReference type="SAM" id="Phobius"/>
    </source>
</evidence>
<evidence type="ECO:0000259" key="3">
    <source>
        <dbReference type="Pfam" id="PF03781"/>
    </source>
</evidence>
<dbReference type="InterPro" id="IPR016187">
    <property type="entry name" value="CTDL_fold"/>
</dbReference>
<feature type="compositionally biased region" description="Basic and acidic residues" evidence="1">
    <location>
        <begin position="16"/>
        <end position="26"/>
    </location>
</feature>
<feature type="domain" description="Sulfatase-modifying factor enzyme-like" evidence="3">
    <location>
        <begin position="265"/>
        <end position="489"/>
    </location>
</feature>
<dbReference type="PANTHER" id="PTHR23150">
    <property type="entry name" value="SULFATASE MODIFYING FACTOR 1, 2"/>
    <property type="match status" value="1"/>
</dbReference>
<keyword evidence="4" id="KW-0418">Kinase</keyword>
<proteinExistence type="predicted"/>
<protein>
    <submittedName>
        <fullName evidence="4">Serine/threonine kinase</fullName>
    </submittedName>
</protein>
<name>W9VIL5_9GAMM</name>
<evidence type="ECO:0000313" key="5">
    <source>
        <dbReference type="Proteomes" id="UP000019460"/>
    </source>
</evidence>
<dbReference type="GO" id="GO:0016301">
    <property type="term" value="F:kinase activity"/>
    <property type="evidence" value="ECO:0007669"/>
    <property type="project" value="UniProtKB-KW"/>
</dbReference>
<accession>W9VIL5</accession>
<dbReference type="SUPFAM" id="SSF56436">
    <property type="entry name" value="C-type lectin-like"/>
    <property type="match status" value="1"/>
</dbReference>
<dbReference type="PATRIC" id="fig|1249627.3.peg.1330"/>
<dbReference type="Proteomes" id="UP000019460">
    <property type="component" value="Unassembled WGS sequence"/>
</dbReference>
<dbReference type="InterPro" id="IPR005532">
    <property type="entry name" value="SUMF_dom"/>
</dbReference>
<keyword evidence="4" id="KW-0808">Transferase</keyword>
<evidence type="ECO:0000256" key="1">
    <source>
        <dbReference type="SAM" id="MobiDB-lite"/>
    </source>
</evidence>
<dbReference type="EMBL" id="AONC01000018">
    <property type="protein sequence ID" value="EXJ15892.1"/>
    <property type="molecule type" value="Genomic_DNA"/>
</dbReference>
<gene>
    <name evidence="4" type="ORF">D779_0756</name>
</gene>
<feature type="transmembrane region" description="Helical" evidence="2">
    <location>
        <begin position="160"/>
        <end position="184"/>
    </location>
</feature>
<dbReference type="STRING" id="1249627.D779_0756"/>
<reference evidence="4 5" key="1">
    <citation type="submission" date="2012-11" db="EMBL/GenBank/DDBJ databases">
        <title>Genome assembly of Thiorhodococcus sp. AK35.</title>
        <authorList>
            <person name="Nupur N."/>
            <person name="Khatri I."/>
            <person name="Subramanian S."/>
            <person name="Pinnaka A."/>
        </authorList>
    </citation>
    <scope>NUCLEOTIDE SEQUENCE [LARGE SCALE GENOMIC DNA]</scope>
    <source>
        <strain evidence="4 5">AK35</strain>
    </source>
</reference>
<dbReference type="Gene3D" id="3.90.1580.10">
    <property type="entry name" value="paralog of FGE (formylglycine-generating enzyme)"/>
    <property type="match status" value="1"/>
</dbReference>
<evidence type="ECO:0000313" key="4">
    <source>
        <dbReference type="EMBL" id="EXJ15892.1"/>
    </source>
</evidence>
<organism evidence="4 5">
    <name type="scientific">Imhoffiella purpurea</name>
    <dbReference type="NCBI Taxonomy" id="1249627"/>
    <lineage>
        <taxon>Bacteria</taxon>
        <taxon>Pseudomonadati</taxon>
        <taxon>Pseudomonadota</taxon>
        <taxon>Gammaproteobacteria</taxon>
        <taxon>Chromatiales</taxon>
        <taxon>Chromatiaceae</taxon>
        <taxon>Imhoffiella</taxon>
    </lineage>
</organism>
<feature type="region of interest" description="Disordered" evidence="1">
    <location>
        <begin position="240"/>
        <end position="260"/>
    </location>
</feature>
<dbReference type="InterPro" id="IPR042095">
    <property type="entry name" value="SUMF_sf"/>
</dbReference>
<dbReference type="RefSeq" id="WP_043751312.1">
    <property type="nucleotide sequence ID" value="NZ_AONC01000018.1"/>
</dbReference>
<feature type="region of interest" description="Disordered" evidence="1">
    <location>
        <begin position="1"/>
        <end position="26"/>
    </location>
</feature>
<dbReference type="AlphaFoldDB" id="W9VIL5"/>
<comment type="caution">
    <text evidence="4">The sequence shown here is derived from an EMBL/GenBank/DDBJ whole genome shotgun (WGS) entry which is preliminary data.</text>
</comment>
<dbReference type="InterPro" id="IPR051043">
    <property type="entry name" value="Sulfatase_Mod_Factor_Kinase"/>
</dbReference>
<dbReference type="Gene3D" id="1.10.287.2610">
    <property type="match status" value="1"/>
</dbReference>
<keyword evidence="5" id="KW-1185">Reference proteome</keyword>
<dbReference type="GO" id="GO:0120147">
    <property type="term" value="F:formylglycine-generating oxidase activity"/>
    <property type="evidence" value="ECO:0007669"/>
    <property type="project" value="TreeGrafter"/>
</dbReference>
<dbReference type="Pfam" id="PF03781">
    <property type="entry name" value="FGE-sulfatase"/>
    <property type="match status" value="1"/>
</dbReference>
<dbReference type="eggNOG" id="COG1262">
    <property type="taxonomic scope" value="Bacteria"/>
</dbReference>
<dbReference type="PANTHER" id="PTHR23150:SF35">
    <property type="entry name" value="BLL6746 PROTEIN"/>
    <property type="match status" value="1"/>
</dbReference>
<keyword evidence="2" id="KW-1133">Transmembrane helix</keyword>
<dbReference type="OrthoDB" id="9768004at2"/>
<sequence length="491" mass="54504">MTEQIDSQSEYEDESESLRKTLEQMRKEAEDEVARLNRRLAEREFAPDSSVATATERLAMQQEMMVLQQTLEAKEQALDHITEECRRLEDQIEDQNMVCDGLKQEVERKDRQVKELESELQNLRDEVRMLERRVEEPPPVVVAPTAPVDKAPPRKIPTSWILIGALVMFVFLSAGMLSFLYLFWDRIHIRLPGLDLGGGSVATQTIVAQGTSSFPPVEADAGRPLESAADPVVTAEPVPDDVAAASPGIPPRIRNDRLSNGTLGPPMILIEGGAFTMGSTSPTGEDFSPAHEVRVRPFWIGQHEVTFQEYDRFARASGISPPDDRGWGRGSRPVVGVSWNDAGAYVAWLSRETGRAYRLPTEAEWEYAARASTDTPYWWGYGMTPGRAVCFDCGTRWDNRSTAPVGSFPANPFGLFDTAGNAMEWVDDCYNGSYRGAPSDGRSWLAGDCSQRVARGGAFNKPSSSMRSYVRSHFASGARLNMIGFRVARDL</sequence>